<dbReference type="PANTHER" id="PTHR13379">
    <property type="entry name" value="UNCHARACTERIZED DUF1308"/>
    <property type="match status" value="1"/>
</dbReference>
<dbReference type="AlphaFoldDB" id="A0A843TV68"/>
<comment type="caution">
    <text evidence="2">The sequence shown here is derived from an EMBL/GenBank/DDBJ whole genome shotgun (WGS) entry which is preliminary data.</text>
</comment>
<dbReference type="PANTHER" id="PTHR13379:SF0">
    <property type="entry name" value="UPF0415 PROTEIN C7ORF25"/>
    <property type="match status" value="1"/>
</dbReference>
<sequence length="453" mass="49341">MADASNASPPEIATAASLEVARARCAGLRDRVSGTLPSSKISDSCRGTLLRLLGAELRFLSRLSPSDVSPPFSLNVGYLESIVHIVEQPSVTRVSRICKSLVPPPARASSSQHPWKTVHVDIVCTLCQRPAWFLVSDRNPKYISWLGSRRGDGAGLRARVERVVSAARSTVYLKPESVVLFFAKGVGDAISEKLVGEFGASEMANQFSCPDFHTFQELEDGWVNVIGPVSRAFEIKVDTERYAGETVVKVVEEDCVENKKNDLSSSNEFYSLISRLKPSSNKELINFDTTALIALVSGISNGGTGHLFKADEVDMRKRFKGNYDFVMAQAMSELQNPILSELNNVIDGRKGIVCESTLSEFKDIVTMCGGASEKERAEQLLRSLVVVPDSPSARIIGLPTTRKIGLKNKVIFGTGDHWHAPTLTANIGFVRAISQTGMSLLTMEHSPRALIGD</sequence>
<accession>A0A843TV68</accession>
<dbReference type="Pfam" id="PF07000">
    <property type="entry name" value="DUF1308"/>
    <property type="match status" value="1"/>
</dbReference>
<evidence type="ECO:0000313" key="3">
    <source>
        <dbReference type="Proteomes" id="UP000652761"/>
    </source>
</evidence>
<feature type="domain" description="DUF1308" evidence="1">
    <location>
        <begin position="285"/>
        <end position="450"/>
    </location>
</feature>
<reference evidence="2" key="1">
    <citation type="submission" date="2017-07" db="EMBL/GenBank/DDBJ databases">
        <title>Taro Niue Genome Assembly and Annotation.</title>
        <authorList>
            <person name="Atibalentja N."/>
            <person name="Keating K."/>
            <person name="Fields C.J."/>
        </authorList>
    </citation>
    <scope>NUCLEOTIDE SEQUENCE</scope>
    <source>
        <strain evidence="2">Niue_2</strain>
        <tissue evidence="2">Leaf</tissue>
    </source>
</reference>
<proteinExistence type="predicted"/>
<dbReference type="OrthoDB" id="441890at2759"/>
<keyword evidence="3" id="KW-1185">Reference proteome</keyword>
<dbReference type="Proteomes" id="UP000652761">
    <property type="component" value="Unassembled WGS sequence"/>
</dbReference>
<evidence type="ECO:0000259" key="1">
    <source>
        <dbReference type="Pfam" id="PF07000"/>
    </source>
</evidence>
<name>A0A843TV68_COLES</name>
<gene>
    <name evidence="2" type="ORF">Taro_004548</name>
</gene>
<dbReference type="InterPro" id="IPR010733">
    <property type="entry name" value="DUF1308"/>
</dbReference>
<dbReference type="EMBL" id="NMUH01000123">
    <property type="protein sequence ID" value="MQL72199.1"/>
    <property type="molecule type" value="Genomic_DNA"/>
</dbReference>
<evidence type="ECO:0000313" key="2">
    <source>
        <dbReference type="EMBL" id="MQL72199.1"/>
    </source>
</evidence>
<protein>
    <recommendedName>
        <fullName evidence="1">DUF1308 domain-containing protein</fullName>
    </recommendedName>
</protein>
<organism evidence="2 3">
    <name type="scientific">Colocasia esculenta</name>
    <name type="common">Wild taro</name>
    <name type="synonym">Arum esculentum</name>
    <dbReference type="NCBI Taxonomy" id="4460"/>
    <lineage>
        <taxon>Eukaryota</taxon>
        <taxon>Viridiplantae</taxon>
        <taxon>Streptophyta</taxon>
        <taxon>Embryophyta</taxon>
        <taxon>Tracheophyta</taxon>
        <taxon>Spermatophyta</taxon>
        <taxon>Magnoliopsida</taxon>
        <taxon>Liliopsida</taxon>
        <taxon>Araceae</taxon>
        <taxon>Aroideae</taxon>
        <taxon>Colocasieae</taxon>
        <taxon>Colocasia</taxon>
    </lineage>
</organism>